<dbReference type="RefSeq" id="WP_179588902.1">
    <property type="nucleotide sequence ID" value="NZ_JACBYR010000002.1"/>
</dbReference>
<protein>
    <submittedName>
        <fullName evidence="2">N-formylmaleamate deformylase</fullName>
        <ecNumber evidence="2">3.5.1.106</ecNumber>
    </submittedName>
</protein>
<evidence type="ECO:0000313" key="2">
    <source>
        <dbReference type="EMBL" id="NYE84870.1"/>
    </source>
</evidence>
<dbReference type="InterPro" id="IPR050266">
    <property type="entry name" value="AB_hydrolase_sf"/>
</dbReference>
<sequence>MSTFIAGGNVHANGIRQHYLRYGGATEARASRPTVILVPGITSPAITWGFVGEVFGEQFDTYVLDVRGRGLSSAEDGLDYSLDAQAADVLAFAQALKLDRWMIVGHSMGGRIAVRAGRTAPAGLERMVLIDPPVSGPGRRAYPAKLPWYIDSIRLAMQGTDAEGMLAFCPTWTEEQRALRAEWLHTCNESAILTSFEAFATDDIHADLPKLTVPVMLMVAGRGDVIRPEDIQEITSLHADTEVAHVPNAGHMIPWDDEAGFYAAFGSFLGAPLGKAGAANDDPAMGTPATP</sequence>
<dbReference type="InterPro" id="IPR000073">
    <property type="entry name" value="AB_hydrolase_1"/>
</dbReference>
<dbReference type="InterPro" id="IPR029058">
    <property type="entry name" value="AB_hydrolase_fold"/>
</dbReference>
<dbReference type="EMBL" id="JACBYR010000002">
    <property type="protein sequence ID" value="NYE84870.1"/>
    <property type="molecule type" value="Genomic_DNA"/>
</dbReference>
<feature type="domain" description="AB hydrolase-1" evidence="1">
    <location>
        <begin position="33"/>
        <end position="257"/>
    </location>
</feature>
<dbReference type="Pfam" id="PF00561">
    <property type="entry name" value="Abhydrolase_1"/>
    <property type="match status" value="1"/>
</dbReference>
<dbReference type="Gene3D" id="3.40.50.1820">
    <property type="entry name" value="alpha/beta hydrolase"/>
    <property type="match status" value="1"/>
</dbReference>
<dbReference type="EC" id="3.5.1.106" evidence="2"/>
<name>A0A7Y9LPS6_9BURK</name>
<proteinExistence type="predicted"/>
<dbReference type="PANTHER" id="PTHR43798">
    <property type="entry name" value="MONOACYLGLYCEROL LIPASE"/>
    <property type="match status" value="1"/>
</dbReference>
<keyword evidence="3" id="KW-1185">Reference proteome</keyword>
<dbReference type="GO" id="GO:0016787">
    <property type="term" value="F:hydrolase activity"/>
    <property type="evidence" value="ECO:0007669"/>
    <property type="project" value="UniProtKB-KW"/>
</dbReference>
<dbReference type="SUPFAM" id="SSF53474">
    <property type="entry name" value="alpha/beta-Hydrolases"/>
    <property type="match status" value="1"/>
</dbReference>
<keyword evidence="2" id="KW-0378">Hydrolase</keyword>
<accession>A0A7Y9LPS6</accession>
<evidence type="ECO:0000259" key="1">
    <source>
        <dbReference type="Pfam" id="PF00561"/>
    </source>
</evidence>
<dbReference type="AlphaFoldDB" id="A0A7Y9LPS6"/>
<gene>
    <name evidence="2" type="ORF">FHW18_004177</name>
</gene>
<evidence type="ECO:0000313" key="3">
    <source>
        <dbReference type="Proteomes" id="UP000542125"/>
    </source>
</evidence>
<organism evidence="2 3">
    <name type="scientific">Pigmentiphaga litoralis</name>
    <dbReference type="NCBI Taxonomy" id="516702"/>
    <lineage>
        <taxon>Bacteria</taxon>
        <taxon>Pseudomonadati</taxon>
        <taxon>Pseudomonadota</taxon>
        <taxon>Betaproteobacteria</taxon>
        <taxon>Burkholderiales</taxon>
        <taxon>Alcaligenaceae</taxon>
        <taxon>Pigmentiphaga</taxon>
    </lineage>
</organism>
<reference evidence="2 3" key="1">
    <citation type="submission" date="2020-07" db="EMBL/GenBank/DDBJ databases">
        <title>Genomic Encyclopedia of Type Strains, Phase IV (KMG-V): Genome sequencing to study the core and pangenomes of soil and plant-associated prokaryotes.</title>
        <authorList>
            <person name="Whitman W."/>
        </authorList>
    </citation>
    <scope>NUCLEOTIDE SEQUENCE [LARGE SCALE GENOMIC DNA]</scope>
    <source>
        <strain evidence="2 3">SAS40</strain>
    </source>
</reference>
<dbReference type="PRINTS" id="PR00111">
    <property type="entry name" value="ABHYDROLASE"/>
</dbReference>
<dbReference type="Proteomes" id="UP000542125">
    <property type="component" value="Unassembled WGS sequence"/>
</dbReference>
<comment type="caution">
    <text evidence="2">The sequence shown here is derived from an EMBL/GenBank/DDBJ whole genome shotgun (WGS) entry which is preliminary data.</text>
</comment>